<gene>
    <name evidence="1" type="ORF">EQG79_09460</name>
</gene>
<proteinExistence type="predicted"/>
<organism evidence="1 2">
    <name type="scientific">Spirosoma sordidisoli</name>
    <dbReference type="NCBI Taxonomy" id="2502893"/>
    <lineage>
        <taxon>Bacteria</taxon>
        <taxon>Pseudomonadati</taxon>
        <taxon>Bacteroidota</taxon>
        <taxon>Cytophagia</taxon>
        <taxon>Cytophagales</taxon>
        <taxon>Cytophagaceae</taxon>
        <taxon>Spirosoma</taxon>
    </lineage>
</organism>
<evidence type="ECO:0000313" key="1">
    <source>
        <dbReference type="EMBL" id="RYC70088.1"/>
    </source>
</evidence>
<comment type="caution">
    <text evidence="1">The sequence shown here is derived from an EMBL/GenBank/DDBJ whole genome shotgun (WGS) entry which is preliminary data.</text>
</comment>
<accession>A0A4V1RWF5</accession>
<protein>
    <submittedName>
        <fullName evidence="1">Uncharacterized protein</fullName>
    </submittedName>
</protein>
<dbReference type="EMBL" id="SBLB01000002">
    <property type="protein sequence ID" value="RYC70088.1"/>
    <property type="molecule type" value="Genomic_DNA"/>
</dbReference>
<name>A0A4V1RWF5_9BACT</name>
<evidence type="ECO:0000313" key="2">
    <source>
        <dbReference type="Proteomes" id="UP000290407"/>
    </source>
</evidence>
<sequence length="99" mass="10730">MKNSSLVFTRFGQCFSAVDLISQSATVVNLYPFHYGIRQESLSARVAFLAGAICISESEFEAARSEALARLGLVPATVQDALFVELIDHYEAQSAALSL</sequence>
<dbReference type="RefSeq" id="WP_129601316.1">
    <property type="nucleotide sequence ID" value="NZ_SBLB01000002.1"/>
</dbReference>
<dbReference type="Proteomes" id="UP000290407">
    <property type="component" value="Unassembled WGS sequence"/>
</dbReference>
<keyword evidence="2" id="KW-1185">Reference proteome</keyword>
<dbReference type="AlphaFoldDB" id="A0A4V1RWF5"/>
<reference evidence="1 2" key="1">
    <citation type="submission" date="2019-01" db="EMBL/GenBank/DDBJ databases">
        <title>Spirosoma flava sp. nov., a propanil-degrading bacterium isolated from herbicide-contaminated soil.</title>
        <authorList>
            <person name="Zhang L."/>
            <person name="Jiang J.-D."/>
        </authorList>
    </citation>
    <scope>NUCLEOTIDE SEQUENCE [LARGE SCALE GENOMIC DNA]</scope>
    <source>
        <strain evidence="1 2">TY50</strain>
    </source>
</reference>